<sequence length="66" mass="7578">MFEYHTEENPVHRGVAKTDVGDELDAPELCGQFAVWFASPEAKFRKRKLVWANRDAKELLDDAESL</sequence>
<dbReference type="Proteomes" id="UP001201980">
    <property type="component" value="Unassembled WGS sequence"/>
</dbReference>
<dbReference type="AlphaFoldDB" id="A0AAD5WNR3"/>
<proteinExistence type="predicted"/>
<reference evidence="1" key="1">
    <citation type="submission" date="2022-07" db="EMBL/GenBank/DDBJ databases">
        <title>Draft genome sequence of Zalerion maritima ATCC 34329, a (micro)plastics degrading marine fungus.</title>
        <authorList>
            <person name="Paco A."/>
            <person name="Goncalves M.F.M."/>
            <person name="Rocha-Santos T.A.P."/>
            <person name="Alves A."/>
        </authorList>
    </citation>
    <scope>NUCLEOTIDE SEQUENCE</scope>
    <source>
        <strain evidence="1">ATCC 34329</strain>
    </source>
</reference>
<accession>A0AAD5WNR3</accession>
<keyword evidence="2" id="KW-1185">Reference proteome</keyword>
<organism evidence="1 2">
    <name type="scientific">Zalerion maritima</name>
    <dbReference type="NCBI Taxonomy" id="339359"/>
    <lineage>
        <taxon>Eukaryota</taxon>
        <taxon>Fungi</taxon>
        <taxon>Dikarya</taxon>
        <taxon>Ascomycota</taxon>
        <taxon>Pezizomycotina</taxon>
        <taxon>Sordariomycetes</taxon>
        <taxon>Lulworthiomycetidae</taxon>
        <taxon>Lulworthiales</taxon>
        <taxon>Lulworthiaceae</taxon>
        <taxon>Zalerion</taxon>
    </lineage>
</organism>
<evidence type="ECO:0000313" key="1">
    <source>
        <dbReference type="EMBL" id="KAJ2893093.1"/>
    </source>
</evidence>
<comment type="caution">
    <text evidence="1">The sequence shown here is derived from an EMBL/GenBank/DDBJ whole genome shotgun (WGS) entry which is preliminary data.</text>
</comment>
<dbReference type="EMBL" id="JAKWBI020000662">
    <property type="protein sequence ID" value="KAJ2893093.1"/>
    <property type="molecule type" value="Genomic_DNA"/>
</dbReference>
<gene>
    <name evidence="1" type="ORF">MKZ38_009066</name>
</gene>
<name>A0AAD5WNR3_9PEZI</name>
<protein>
    <submittedName>
        <fullName evidence="1">Short chain dehydrogenase reductase family</fullName>
    </submittedName>
</protein>
<evidence type="ECO:0000313" key="2">
    <source>
        <dbReference type="Proteomes" id="UP001201980"/>
    </source>
</evidence>